<evidence type="ECO:0000313" key="2">
    <source>
        <dbReference type="Proteomes" id="UP000197535"/>
    </source>
</evidence>
<evidence type="ECO:0008006" key="3">
    <source>
        <dbReference type="Google" id="ProtNLM"/>
    </source>
</evidence>
<dbReference type="AlphaFoldDB" id="A0A254T8F1"/>
<dbReference type="EMBL" id="LSTO01000001">
    <property type="protein sequence ID" value="OWW18916.1"/>
    <property type="molecule type" value="Genomic_DNA"/>
</dbReference>
<comment type="caution">
    <text evidence="1">The sequence shown here is derived from an EMBL/GenBank/DDBJ whole genome shotgun (WGS) entry which is preliminary data.</text>
</comment>
<gene>
    <name evidence="1" type="ORF">AYR66_04870</name>
</gene>
<keyword evidence="2" id="KW-1185">Reference proteome</keyword>
<organism evidence="1 2">
    <name type="scientific">Noviherbaspirillum denitrificans</name>
    <dbReference type="NCBI Taxonomy" id="1968433"/>
    <lineage>
        <taxon>Bacteria</taxon>
        <taxon>Pseudomonadati</taxon>
        <taxon>Pseudomonadota</taxon>
        <taxon>Betaproteobacteria</taxon>
        <taxon>Burkholderiales</taxon>
        <taxon>Oxalobacteraceae</taxon>
        <taxon>Noviherbaspirillum</taxon>
    </lineage>
</organism>
<proteinExistence type="predicted"/>
<dbReference type="Proteomes" id="UP000197535">
    <property type="component" value="Unassembled WGS sequence"/>
</dbReference>
<reference evidence="1 2" key="1">
    <citation type="submission" date="2016-02" db="EMBL/GenBank/DDBJ databases">
        <authorList>
            <person name="Wen L."/>
            <person name="He K."/>
            <person name="Yang H."/>
        </authorList>
    </citation>
    <scope>NUCLEOTIDE SEQUENCE [LARGE SCALE GENOMIC DNA]</scope>
    <source>
        <strain evidence="1 2">TSA40</strain>
    </source>
</reference>
<evidence type="ECO:0000313" key="1">
    <source>
        <dbReference type="EMBL" id="OWW18916.1"/>
    </source>
</evidence>
<dbReference type="SUPFAM" id="SSF110997">
    <property type="entry name" value="Sporulation related repeat"/>
    <property type="match status" value="1"/>
</dbReference>
<dbReference type="InterPro" id="IPR036680">
    <property type="entry name" value="SPOR-like_sf"/>
</dbReference>
<protein>
    <recommendedName>
        <fullName evidence="3">SPOR domain-containing protein</fullName>
    </recommendedName>
</protein>
<name>A0A254T8F1_9BURK</name>
<dbReference type="GO" id="GO:0042834">
    <property type="term" value="F:peptidoglycan binding"/>
    <property type="evidence" value="ECO:0007669"/>
    <property type="project" value="InterPro"/>
</dbReference>
<accession>A0A254T8F1</accession>
<sequence length="152" mass="17019">MLACTEIGNFPPDDAKRFSAELAKLPFADRVKQRALQEVANHMVYIPPQADKDGAEKKAGELRKMGVNDFFIIQDNSSMRWGISLGVFKHEDAAKAHLAALNQKGVRSARIGQRTVTSSQVAFQVRDLDEDGKSAFDKVRAEFPRQEIRKCE</sequence>